<protein>
    <submittedName>
        <fullName evidence="2">Uncharacterized protein</fullName>
    </submittedName>
</protein>
<gene>
    <name evidence="2" type="ORF">RN79_08845</name>
</gene>
<feature type="transmembrane region" description="Helical" evidence="1">
    <location>
        <begin position="101"/>
        <end position="119"/>
    </location>
</feature>
<dbReference type="EMBL" id="JWIY01000004">
    <property type="protein sequence ID" value="KIC77363.1"/>
    <property type="molecule type" value="Genomic_DNA"/>
</dbReference>
<dbReference type="AlphaFoldDB" id="A0A0C1HTF7"/>
<dbReference type="Proteomes" id="UP000031339">
    <property type="component" value="Unassembled WGS sequence"/>
</dbReference>
<reference evidence="2 3" key="1">
    <citation type="submission" date="2014-12" db="EMBL/GenBank/DDBJ databases">
        <title>Partial genome sequence of Streptococcus constellatus KCOM 1650 (= ChDC B144).</title>
        <authorList>
            <person name="Kook J.-K."/>
            <person name="Park S.-N."/>
            <person name="Lim Y.K."/>
            <person name="Jo E."/>
        </authorList>
    </citation>
    <scope>NUCLEOTIDE SEQUENCE [LARGE SCALE GENOMIC DNA]</scope>
    <source>
        <strain evidence="2 3">KCOM 1650</strain>
    </source>
</reference>
<feature type="transmembrane region" description="Helical" evidence="1">
    <location>
        <begin position="38"/>
        <end position="55"/>
    </location>
</feature>
<evidence type="ECO:0000313" key="2">
    <source>
        <dbReference type="EMBL" id="KIC77363.1"/>
    </source>
</evidence>
<evidence type="ECO:0000313" key="3">
    <source>
        <dbReference type="Proteomes" id="UP000031339"/>
    </source>
</evidence>
<proteinExistence type="predicted"/>
<name>A0A0C1HTF7_STRCV</name>
<keyword evidence="1" id="KW-1133">Transmembrane helix</keyword>
<feature type="transmembrane region" description="Helical" evidence="1">
    <location>
        <begin position="12"/>
        <end position="32"/>
    </location>
</feature>
<organism evidence="2 3">
    <name type="scientific">Streptococcus constellatus</name>
    <dbReference type="NCBI Taxonomy" id="76860"/>
    <lineage>
        <taxon>Bacteria</taxon>
        <taxon>Bacillati</taxon>
        <taxon>Bacillota</taxon>
        <taxon>Bacilli</taxon>
        <taxon>Lactobacillales</taxon>
        <taxon>Streptococcaceae</taxon>
        <taxon>Streptococcus</taxon>
        <taxon>Streptococcus anginosus group</taxon>
    </lineage>
</organism>
<sequence>MIRFHFNNEFWFRWRFYLLSMMIFFSSVDPYAKWDVFNVIYFTVLGIFLLLQIFVPECSHKRSYPVGSYHFNWEFYNDISLYMMFYFLRTFSSGPISGDTVWYWILLIADILVICTFLIKREKAEKSEE</sequence>
<evidence type="ECO:0000256" key="1">
    <source>
        <dbReference type="SAM" id="Phobius"/>
    </source>
</evidence>
<accession>A0A0C1HTF7</accession>
<keyword evidence="1" id="KW-0812">Transmembrane</keyword>
<comment type="caution">
    <text evidence="2">The sequence shown here is derived from an EMBL/GenBank/DDBJ whole genome shotgun (WGS) entry which is preliminary data.</text>
</comment>
<keyword evidence="1" id="KW-0472">Membrane</keyword>